<gene>
    <name evidence="4" type="ORF">ATE48_08305</name>
</gene>
<dbReference type="GO" id="GO:0000160">
    <property type="term" value="P:phosphorelay signal transduction system"/>
    <property type="evidence" value="ECO:0007669"/>
    <property type="project" value="InterPro"/>
</dbReference>
<keyword evidence="1 2" id="KW-0597">Phosphoprotein</keyword>
<dbReference type="PANTHER" id="PTHR44591">
    <property type="entry name" value="STRESS RESPONSE REGULATOR PROTEIN 1"/>
    <property type="match status" value="1"/>
</dbReference>
<feature type="modified residue" description="4-aspartylphosphate" evidence="2">
    <location>
        <position position="55"/>
    </location>
</feature>
<dbReference type="Proteomes" id="UP000092498">
    <property type="component" value="Chromosome"/>
</dbReference>
<dbReference type="Gene3D" id="3.40.50.2300">
    <property type="match status" value="1"/>
</dbReference>
<evidence type="ECO:0000313" key="5">
    <source>
        <dbReference type="Proteomes" id="UP000092498"/>
    </source>
</evidence>
<dbReference type="STRING" id="1759059.ATE48_08305"/>
<evidence type="ECO:0000313" key="4">
    <source>
        <dbReference type="EMBL" id="ANP45922.1"/>
    </source>
</evidence>
<dbReference type="SUPFAM" id="SSF52172">
    <property type="entry name" value="CheY-like"/>
    <property type="match status" value="1"/>
</dbReference>
<name>A0A1B1AH86_9PROT</name>
<sequence>MSSHARICLIDDDIFVRDAMALGLGDAGFDVITAPGAAAGFDILTRESIEAVITDMNMPGTDGARFIAEARGRWPNIPIIAISGAAVINGRNTADVARELGANATLIKPFRARELAALIERVLAAAGPPG</sequence>
<reference evidence="4 5" key="1">
    <citation type="submission" date="2015-11" db="EMBL/GenBank/DDBJ databases">
        <title>Whole-Genome Sequence of Candidatus Oderbacter manganicum from the National Park Lower Oder Valley, Germany.</title>
        <authorList>
            <person name="Braun B."/>
            <person name="Liere K."/>
            <person name="Szewzyk U."/>
        </authorList>
    </citation>
    <scope>NUCLEOTIDE SEQUENCE [LARGE SCALE GENOMIC DNA]</scope>
    <source>
        <strain evidence="4 5">OTSz_A_272</strain>
    </source>
</reference>
<dbReference type="OrthoDB" id="9800897at2"/>
<dbReference type="InterPro" id="IPR050595">
    <property type="entry name" value="Bact_response_regulator"/>
</dbReference>
<dbReference type="Pfam" id="PF00072">
    <property type="entry name" value="Response_reg"/>
    <property type="match status" value="1"/>
</dbReference>
<proteinExistence type="predicted"/>
<evidence type="ECO:0000256" key="1">
    <source>
        <dbReference type="ARBA" id="ARBA00022553"/>
    </source>
</evidence>
<dbReference type="KEGG" id="cbot:ATE48_08305"/>
<dbReference type="InterPro" id="IPR001789">
    <property type="entry name" value="Sig_transdc_resp-reg_receiver"/>
</dbReference>
<evidence type="ECO:0000256" key="2">
    <source>
        <dbReference type="PROSITE-ProRule" id="PRU00169"/>
    </source>
</evidence>
<dbReference type="InterPro" id="IPR011006">
    <property type="entry name" value="CheY-like_superfamily"/>
</dbReference>
<dbReference type="RefSeq" id="WP_066770046.1">
    <property type="nucleotide sequence ID" value="NZ_CP013244.1"/>
</dbReference>
<evidence type="ECO:0000259" key="3">
    <source>
        <dbReference type="PROSITE" id="PS50110"/>
    </source>
</evidence>
<dbReference type="EMBL" id="CP013244">
    <property type="protein sequence ID" value="ANP45922.1"/>
    <property type="molecule type" value="Genomic_DNA"/>
</dbReference>
<keyword evidence="5" id="KW-1185">Reference proteome</keyword>
<dbReference type="InParanoid" id="A0A1B1AH86"/>
<dbReference type="PANTHER" id="PTHR44591:SF3">
    <property type="entry name" value="RESPONSE REGULATORY DOMAIN-CONTAINING PROTEIN"/>
    <property type="match status" value="1"/>
</dbReference>
<dbReference type="AlphaFoldDB" id="A0A1B1AH86"/>
<protein>
    <recommendedName>
        <fullName evidence="3">Response regulatory domain-containing protein</fullName>
    </recommendedName>
</protein>
<feature type="domain" description="Response regulatory" evidence="3">
    <location>
        <begin position="6"/>
        <end position="123"/>
    </location>
</feature>
<accession>A0A1B1AH86</accession>
<dbReference type="SMART" id="SM00448">
    <property type="entry name" value="REC"/>
    <property type="match status" value="1"/>
</dbReference>
<dbReference type="PROSITE" id="PS50110">
    <property type="entry name" value="RESPONSE_REGULATORY"/>
    <property type="match status" value="1"/>
</dbReference>
<organism evidence="4 5">
    <name type="scientific">Candidatus Viadribacter manganicus</name>
    <dbReference type="NCBI Taxonomy" id="1759059"/>
    <lineage>
        <taxon>Bacteria</taxon>
        <taxon>Pseudomonadati</taxon>
        <taxon>Pseudomonadota</taxon>
        <taxon>Alphaproteobacteria</taxon>
        <taxon>Hyphomonadales</taxon>
        <taxon>Hyphomonadaceae</taxon>
        <taxon>Candidatus Viadribacter</taxon>
    </lineage>
</organism>